<evidence type="ECO:0000313" key="1">
    <source>
        <dbReference type="EMBL" id="CAD6199289.1"/>
    </source>
</evidence>
<dbReference type="EMBL" id="CAJGYM010000164">
    <property type="protein sequence ID" value="CAD6199289.1"/>
    <property type="molecule type" value="Genomic_DNA"/>
</dbReference>
<name>A0A8S1HRH3_9PELO</name>
<dbReference type="AlphaFoldDB" id="A0A8S1HRH3"/>
<protein>
    <submittedName>
        <fullName evidence="1">Uncharacterized protein</fullName>
    </submittedName>
</protein>
<reference evidence="1" key="1">
    <citation type="submission" date="2020-10" db="EMBL/GenBank/DDBJ databases">
        <authorList>
            <person name="Kikuchi T."/>
        </authorList>
    </citation>
    <scope>NUCLEOTIDE SEQUENCE</scope>
    <source>
        <strain evidence="1">NKZ352</strain>
    </source>
</reference>
<organism evidence="1 2">
    <name type="scientific">Caenorhabditis auriculariae</name>
    <dbReference type="NCBI Taxonomy" id="2777116"/>
    <lineage>
        <taxon>Eukaryota</taxon>
        <taxon>Metazoa</taxon>
        <taxon>Ecdysozoa</taxon>
        <taxon>Nematoda</taxon>
        <taxon>Chromadorea</taxon>
        <taxon>Rhabditida</taxon>
        <taxon>Rhabditina</taxon>
        <taxon>Rhabditomorpha</taxon>
        <taxon>Rhabditoidea</taxon>
        <taxon>Rhabditidae</taxon>
        <taxon>Peloderinae</taxon>
        <taxon>Caenorhabditis</taxon>
    </lineage>
</organism>
<dbReference type="Proteomes" id="UP000835052">
    <property type="component" value="Unassembled WGS sequence"/>
</dbReference>
<accession>A0A8S1HRH3</accession>
<evidence type="ECO:0000313" key="2">
    <source>
        <dbReference type="Proteomes" id="UP000835052"/>
    </source>
</evidence>
<proteinExistence type="predicted"/>
<comment type="caution">
    <text evidence="1">The sequence shown here is derived from an EMBL/GenBank/DDBJ whole genome shotgun (WGS) entry which is preliminary data.</text>
</comment>
<gene>
    <name evidence="1" type="ORF">CAUJ_LOCUS15192</name>
</gene>
<keyword evidence="2" id="KW-1185">Reference proteome</keyword>
<sequence>MPLEILPEFRAHFVKVLGEQLEYNKWNICRYPQFLSAEKVDEELIKKNQTVDDYLAACARMMNGALVPVNLSVPNDYFAVDYYLMIKEKKEAEKQKQNDSSEANQQGDHQ</sequence>